<dbReference type="EMBL" id="JFAX01000031">
    <property type="protein sequence ID" value="EXI64954.1"/>
    <property type="molecule type" value="Genomic_DNA"/>
</dbReference>
<dbReference type="STRING" id="1454001.AW08_03577"/>
<feature type="compositionally biased region" description="Basic and acidic residues" evidence="1">
    <location>
        <begin position="232"/>
        <end position="241"/>
    </location>
</feature>
<reference evidence="2" key="1">
    <citation type="submission" date="2014-02" db="EMBL/GenBank/DDBJ databases">
        <title>Expanding our view of genomic diversity in Candidatus Accumulibacter clades.</title>
        <authorList>
            <person name="Skennerton C.T."/>
            <person name="Barr J.J."/>
            <person name="Slater F.R."/>
            <person name="Bond P.L."/>
            <person name="Tyson G.W."/>
        </authorList>
    </citation>
    <scope>NUCLEOTIDE SEQUENCE [LARGE SCALE GENOMIC DNA]</scope>
</reference>
<evidence type="ECO:0000313" key="3">
    <source>
        <dbReference type="Proteomes" id="UP000020218"/>
    </source>
</evidence>
<feature type="region of interest" description="Disordered" evidence="1">
    <location>
        <begin position="136"/>
        <end position="241"/>
    </location>
</feature>
<gene>
    <name evidence="2" type="ORF">AW08_03577</name>
</gene>
<feature type="compositionally biased region" description="Low complexity" evidence="1">
    <location>
        <begin position="187"/>
        <end position="229"/>
    </location>
</feature>
<accession>A0A011PFC3</accession>
<name>A0A011PFC3_9PROT</name>
<evidence type="ECO:0000256" key="1">
    <source>
        <dbReference type="SAM" id="MobiDB-lite"/>
    </source>
</evidence>
<sequence>MSERPKDFPGDAQLSALYREHARDEPSVEIDERILAAARAAVTVPVSAARRSWWQRWRTTLALTTTLTLTLTLALLQQRLPGDSRREAEVAPPRPVAPGSALPSAARDVAAPAASAPAGVTGDAVAGAGAAAVGVAPRPQAREESSVGQRLAQPAGGSGPRPADGDTPHREGRLAGGRQEVVPESSAAAGKEGNALPAAAAAAPAAASAEQQTAAVGQPPAARQQARAVAKSRADDGRSADDWLEEIRALRREGRNADAAKQLADFRRVHPDYPLPEEFRQ</sequence>
<evidence type="ECO:0000313" key="2">
    <source>
        <dbReference type="EMBL" id="EXI64954.1"/>
    </source>
</evidence>
<proteinExistence type="predicted"/>
<keyword evidence="3" id="KW-1185">Reference proteome</keyword>
<comment type="caution">
    <text evidence="2">The sequence shown here is derived from an EMBL/GenBank/DDBJ whole genome shotgun (WGS) entry which is preliminary data.</text>
</comment>
<feature type="compositionally biased region" description="Basic and acidic residues" evidence="1">
    <location>
        <begin position="163"/>
        <end position="173"/>
    </location>
</feature>
<dbReference type="AlphaFoldDB" id="A0A011PFC3"/>
<dbReference type="PATRIC" id="fig|1454001.3.peg.3609"/>
<dbReference type="Proteomes" id="UP000020218">
    <property type="component" value="Unassembled WGS sequence"/>
</dbReference>
<organism evidence="2 3">
    <name type="scientific">Candidatus Accumulibacter adjunctus</name>
    <dbReference type="NCBI Taxonomy" id="1454001"/>
    <lineage>
        <taxon>Bacteria</taxon>
        <taxon>Pseudomonadati</taxon>
        <taxon>Pseudomonadota</taxon>
        <taxon>Betaproteobacteria</taxon>
        <taxon>Candidatus Accumulibacter</taxon>
    </lineage>
</organism>
<feature type="region of interest" description="Disordered" evidence="1">
    <location>
        <begin position="83"/>
        <end position="103"/>
    </location>
</feature>
<protein>
    <submittedName>
        <fullName evidence="2">Uncharacterized protein</fullName>
    </submittedName>
</protein>